<organism evidence="5 6">
    <name type="scientific">Pseudonocardia broussonetiae</name>
    <dbReference type="NCBI Taxonomy" id="2736640"/>
    <lineage>
        <taxon>Bacteria</taxon>
        <taxon>Bacillati</taxon>
        <taxon>Actinomycetota</taxon>
        <taxon>Actinomycetes</taxon>
        <taxon>Pseudonocardiales</taxon>
        <taxon>Pseudonocardiaceae</taxon>
        <taxon>Pseudonocardia</taxon>
    </lineage>
</organism>
<dbReference type="Pfam" id="PF13455">
    <property type="entry name" value="MUG113"/>
    <property type="match status" value="1"/>
</dbReference>
<keyword evidence="6" id="KW-1185">Reference proteome</keyword>
<protein>
    <submittedName>
        <fullName evidence="5">DUF4041 domain-containing protein</fullName>
    </submittedName>
</protein>
<dbReference type="InterPro" id="IPR003325">
    <property type="entry name" value="TerD"/>
</dbReference>
<dbReference type="Gene3D" id="2.60.60.30">
    <property type="entry name" value="sav2460 like domains"/>
    <property type="match status" value="1"/>
</dbReference>
<dbReference type="RefSeq" id="WP_172161079.1">
    <property type="nucleotide sequence ID" value="NZ_CP053564.1"/>
</dbReference>
<comment type="similarity">
    <text evidence="1">Belongs to the CAPAB/TerDEXZ family.</text>
</comment>
<feature type="compositionally biased region" description="Low complexity" evidence="3">
    <location>
        <begin position="574"/>
        <end position="589"/>
    </location>
</feature>
<accession>A0A6M6JKP1</accession>
<dbReference type="CDD" id="cd06974">
    <property type="entry name" value="TerD_like"/>
    <property type="match status" value="1"/>
</dbReference>
<dbReference type="PANTHER" id="PTHR32097:SF4">
    <property type="entry name" value="GENERAL STRESS PROTEIN 16U"/>
    <property type="match status" value="1"/>
</dbReference>
<feature type="domain" description="Bacteriophage T5 Orf172 DNA-binding" evidence="4">
    <location>
        <begin position="469"/>
        <end position="552"/>
    </location>
</feature>
<evidence type="ECO:0000313" key="5">
    <source>
        <dbReference type="EMBL" id="QJY47926.1"/>
    </source>
</evidence>
<gene>
    <name evidence="5" type="ORF">HOP40_20755</name>
</gene>
<dbReference type="SMART" id="SM00974">
    <property type="entry name" value="T5orf172"/>
    <property type="match status" value="1"/>
</dbReference>
<dbReference type="Proteomes" id="UP000505377">
    <property type="component" value="Chromosome"/>
</dbReference>
<dbReference type="InterPro" id="IPR025280">
    <property type="entry name" value="SNIPE"/>
</dbReference>
<feature type="coiled-coil region" evidence="2">
    <location>
        <begin position="375"/>
        <end position="419"/>
    </location>
</feature>
<feature type="coiled-coil region" evidence="2">
    <location>
        <begin position="209"/>
        <end position="236"/>
    </location>
</feature>
<dbReference type="InterPro" id="IPR018306">
    <property type="entry name" value="Phage_T5_Orf172_DNA-bd"/>
</dbReference>
<feature type="region of interest" description="Disordered" evidence="3">
    <location>
        <begin position="571"/>
        <end position="595"/>
    </location>
</feature>
<dbReference type="Pfam" id="PF13250">
    <property type="entry name" value="SNIPE"/>
    <property type="match status" value="1"/>
</dbReference>
<reference evidence="5 6" key="1">
    <citation type="submission" date="2020-05" db="EMBL/GenBank/DDBJ databases">
        <authorList>
            <person name="Mo P."/>
        </authorList>
    </citation>
    <scope>NUCLEOTIDE SEQUENCE [LARGE SCALE GENOMIC DNA]</scope>
    <source>
        <strain evidence="5 6">Gen01</strain>
    </source>
</reference>
<keyword evidence="2" id="KW-0175">Coiled coil</keyword>
<dbReference type="Pfam" id="PF02342">
    <property type="entry name" value="TerD"/>
    <property type="match status" value="1"/>
</dbReference>
<evidence type="ECO:0000256" key="2">
    <source>
        <dbReference type="SAM" id="Coils"/>
    </source>
</evidence>
<sequence>MSEQVLAAGQNVVAPSGLWDVGLNVRSGLDVDLCALLVGEDGKVAGDDDLVFYNAPRHVSGAVTLTDDPSSTGLRIDPRAVPAGVARIVIAVTVEVKGSLTGMNVRLQGTGAGPVLAFAPVQLDGVTAAVLLEVYRRAGSWKVRAVGQGWASGLAGLATDYGIAVDDDSGDDEPASSQGAETQQEPDARRASGDDQQVSADRAGLAGDLRRLTAQRAALSAELFSLTKRVRDARAELVQTDELALLQEVGYYQFSHPLDDAVAYRERLDALRGKIKAAIRDKVAVRSRPGWMVNGSAKEGAALVRDFGTLMLRAYNVEADNCVRTVRPHSLAAAIKRLDTTRAAILKLGASMGITIDDAYHQLRVDELRLTTDFQAKAAQEKEDTRAERERLREDAKALAELQREEARLLKERSHYETALARLLEGDDVEAQERIRQQIRDIDNGLAGVREREANTRAGFVYVISNPGAFGEAMVKIGMTRRYDPMDRIRELGNAGVPFRFDVHALILSADALGLEAALHRAFAAQRVNRVNLRREFFYVSPAAVREVLLEIGRDHILEYKDTAEALEWRQSRDGASPDSAAAGSGRAGVQLRRQ</sequence>
<feature type="region of interest" description="Disordered" evidence="3">
    <location>
        <begin position="165"/>
        <end position="198"/>
    </location>
</feature>
<feature type="compositionally biased region" description="Polar residues" evidence="3">
    <location>
        <begin position="175"/>
        <end position="185"/>
    </location>
</feature>
<dbReference type="PANTHER" id="PTHR32097">
    <property type="entry name" value="CAMP-BINDING PROTEIN 1-RELATED"/>
    <property type="match status" value="1"/>
</dbReference>
<name>A0A6M6JKP1_9PSEU</name>
<dbReference type="KEGG" id="pbro:HOP40_20755"/>
<evidence type="ECO:0000259" key="4">
    <source>
        <dbReference type="SMART" id="SM00974"/>
    </source>
</evidence>
<dbReference type="AlphaFoldDB" id="A0A6M6JKP1"/>
<dbReference type="InterPro" id="IPR051324">
    <property type="entry name" value="Stress/Tellurium_Resist"/>
</dbReference>
<evidence type="ECO:0000256" key="3">
    <source>
        <dbReference type="SAM" id="MobiDB-lite"/>
    </source>
</evidence>
<proteinExistence type="inferred from homology"/>
<evidence type="ECO:0000256" key="1">
    <source>
        <dbReference type="ARBA" id="ARBA00008775"/>
    </source>
</evidence>
<evidence type="ECO:0000313" key="6">
    <source>
        <dbReference type="Proteomes" id="UP000505377"/>
    </source>
</evidence>
<feature type="compositionally biased region" description="Acidic residues" evidence="3">
    <location>
        <begin position="165"/>
        <end position="174"/>
    </location>
</feature>
<dbReference type="EMBL" id="CP053564">
    <property type="protein sequence ID" value="QJY47926.1"/>
    <property type="molecule type" value="Genomic_DNA"/>
</dbReference>